<evidence type="ECO:0000256" key="6">
    <source>
        <dbReference type="SAM" id="Phobius"/>
    </source>
</evidence>
<dbReference type="AlphaFoldDB" id="A0A8C4QP58"/>
<dbReference type="PANTHER" id="PTHR10671">
    <property type="entry name" value="EPITHELIAL MEMBRANE PROTEIN-RELATED"/>
    <property type="match status" value="1"/>
</dbReference>
<proteinExistence type="inferred from homology"/>
<feature type="transmembrane region" description="Helical" evidence="6">
    <location>
        <begin position="138"/>
        <end position="158"/>
    </location>
</feature>
<dbReference type="GO" id="GO:0005886">
    <property type="term" value="C:plasma membrane"/>
    <property type="evidence" value="ECO:0007669"/>
    <property type="project" value="TreeGrafter"/>
</dbReference>
<evidence type="ECO:0000313" key="9">
    <source>
        <dbReference type="Proteomes" id="UP000694388"/>
    </source>
</evidence>
<evidence type="ECO:0000313" key="8">
    <source>
        <dbReference type="Ensembl" id="ENSEBUP00000017433.1"/>
    </source>
</evidence>
<dbReference type="Ensembl" id="ENSEBUT00000018009.1">
    <property type="protein sequence ID" value="ENSEBUP00000017433.1"/>
    <property type="gene ID" value="ENSEBUG00000010891.1"/>
</dbReference>
<keyword evidence="3 6" id="KW-0812">Transmembrane</keyword>
<accession>A0A8C4QP58</accession>
<evidence type="ECO:0000256" key="4">
    <source>
        <dbReference type="ARBA" id="ARBA00022989"/>
    </source>
</evidence>
<organism evidence="8 9">
    <name type="scientific">Eptatretus burgeri</name>
    <name type="common">Inshore hagfish</name>
    <dbReference type="NCBI Taxonomy" id="7764"/>
    <lineage>
        <taxon>Eukaryota</taxon>
        <taxon>Metazoa</taxon>
        <taxon>Chordata</taxon>
        <taxon>Craniata</taxon>
        <taxon>Vertebrata</taxon>
        <taxon>Cyclostomata</taxon>
        <taxon>Myxini</taxon>
        <taxon>Myxiniformes</taxon>
        <taxon>Myxinidae</taxon>
        <taxon>Eptatretinae</taxon>
        <taxon>Eptatretus</taxon>
    </lineage>
</organism>
<comment type="similarity">
    <text evidence="2">Belongs to the GSG1 family.</text>
</comment>
<feature type="transmembrane region" description="Helical" evidence="6">
    <location>
        <begin position="178"/>
        <end position="202"/>
    </location>
</feature>
<dbReference type="InterPro" id="IPR012478">
    <property type="entry name" value="GSG-1"/>
</dbReference>
<reference evidence="8" key="2">
    <citation type="submission" date="2025-09" db="UniProtKB">
        <authorList>
            <consortium name="Ensembl"/>
        </authorList>
    </citation>
    <scope>IDENTIFICATION</scope>
</reference>
<keyword evidence="4 6" id="KW-1133">Transmembrane helix</keyword>
<dbReference type="Proteomes" id="UP000694388">
    <property type="component" value="Unplaced"/>
</dbReference>
<dbReference type="Pfam" id="PF07803">
    <property type="entry name" value="GSG-1"/>
    <property type="match status" value="1"/>
</dbReference>
<protein>
    <submittedName>
        <fullName evidence="8">Gsg1-like</fullName>
    </submittedName>
</protein>
<reference evidence="8" key="1">
    <citation type="submission" date="2025-08" db="UniProtKB">
        <authorList>
            <consortium name="Ensembl"/>
        </authorList>
    </citation>
    <scope>IDENTIFICATION</scope>
</reference>
<evidence type="ECO:0000256" key="5">
    <source>
        <dbReference type="ARBA" id="ARBA00023136"/>
    </source>
</evidence>
<name>A0A8C4QP58_EPTBU</name>
<evidence type="ECO:0000256" key="2">
    <source>
        <dbReference type="ARBA" id="ARBA00007425"/>
    </source>
</evidence>
<evidence type="ECO:0000256" key="7">
    <source>
        <dbReference type="SAM" id="SignalP"/>
    </source>
</evidence>
<feature type="signal peptide" evidence="7">
    <location>
        <begin position="1"/>
        <end position="36"/>
    </location>
</feature>
<sequence length="281" mass="30364">MQTASRTRRTALAMTLNASALLLCLVAVSTTAWCRGTRKVPKPVCGLNRGCATANASGSSWQSEDDNFDVRAFRAGFWLSCEDGSSGQGAARPPPPHPDPGSLQDKPLFIGLLGLSVLLLSAELFLTHSKLTALKLNAFGAVTSVLAGLLGMVAHMMYTTVFQVTVSLGPDDWRPQSWGYSWSFSLAWLAFACTMAASVTVLNSYTKTLLEVAQRRHSIHLPLSLRPSSLLHFWPSLDKNCLQPLDGKSSINSYTPSCHCPKWVPGNHVGFGRSAKITFVP</sequence>
<dbReference type="Gene3D" id="1.20.140.150">
    <property type="match status" value="1"/>
</dbReference>
<feature type="transmembrane region" description="Helical" evidence="6">
    <location>
        <begin position="108"/>
        <end position="126"/>
    </location>
</feature>
<feature type="chain" id="PRO_5034388236" evidence="7">
    <location>
        <begin position="37"/>
        <end position="281"/>
    </location>
</feature>
<dbReference type="OMA" id="EAYGYFR"/>
<comment type="subcellular location">
    <subcellularLocation>
        <location evidence="1">Membrane</location>
        <topology evidence="1">Multi-pass membrane protein</topology>
    </subcellularLocation>
</comment>
<keyword evidence="5 6" id="KW-0472">Membrane</keyword>
<keyword evidence="7" id="KW-0732">Signal</keyword>
<dbReference type="GeneTree" id="ENSGT01050000244814"/>
<evidence type="ECO:0000256" key="3">
    <source>
        <dbReference type="ARBA" id="ARBA00022692"/>
    </source>
</evidence>
<keyword evidence="9" id="KW-1185">Reference proteome</keyword>
<dbReference type="PANTHER" id="PTHR10671:SF99">
    <property type="entry name" value="GERM CELL-SPECIFIC GENE 1-LIKE PROTEIN"/>
    <property type="match status" value="1"/>
</dbReference>
<evidence type="ECO:0000256" key="1">
    <source>
        <dbReference type="ARBA" id="ARBA00004141"/>
    </source>
</evidence>
<dbReference type="InterPro" id="IPR050579">
    <property type="entry name" value="PMP-22/EMP/MP20-like"/>
</dbReference>